<name>A0A9D3U731_9ROSI</name>
<evidence type="ECO:0000313" key="1">
    <source>
        <dbReference type="EMBL" id="KAH1031063.1"/>
    </source>
</evidence>
<dbReference type="InterPro" id="IPR044824">
    <property type="entry name" value="MAIN-like"/>
</dbReference>
<dbReference type="EMBL" id="JAIQCV010000013">
    <property type="protein sequence ID" value="KAH1031063.1"/>
    <property type="molecule type" value="Genomic_DNA"/>
</dbReference>
<gene>
    <name evidence="1" type="ORF">J1N35_043237</name>
</gene>
<dbReference type="PANTHER" id="PTHR46033">
    <property type="entry name" value="PROTEIN MAIN-LIKE 2"/>
    <property type="match status" value="1"/>
</dbReference>
<dbReference type="OrthoDB" id="960611at2759"/>
<comment type="caution">
    <text evidence="1">The sequence shown here is derived from an EMBL/GenBank/DDBJ whole genome shotgun (WGS) entry which is preliminary data.</text>
</comment>
<accession>A0A9D3U731</accession>
<organism evidence="1 2">
    <name type="scientific">Gossypium stocksii</name>
    <dbReference type="NCBI Taxonomy" id="47602"/>
    <lineage>
        <taxon>Eukaryota</taxon>
        <taxon>Viridiplantae</taxon>
        <taxon>Streptophyta</taxon>
        <taxon>Embryophyta</taxon>
        <taxon>Tracheophyta</taxon>
        <taxon>Spermatophyta</taxon>
        <taxon>Magnoliopsida</taxon>
        <taxon>eudicotyledons</taxon>
        <taxon>Gunneridae</taxon>
        <taxon>Pentapetalae</taxon>
        <taxon>rosids</taxon>
        <taxon>malvids</taxon>
        <taxon>Malvales</taxon>
        <taxon>Malvaceae</taxon>
        <taxon>Malvoideae</taxon>
        <taxon>Gossypium</taxon>
    </lineage>
</organism>
<evidence type="ECO:0000313" key="2">
    <source>
        <dbReference type="Proteomes" id="UP000828251"/>
    </source>
</evidence>
<keyword evidence="2" id="KW-1185">Reference proteome</keyword>
<dbReference type="GO" id="GO:0010073">
    <property type="term" value="P:meristem maintenance"/>
    <property type="evidence" value="ECO:0007669"/>
    <property type="project" value="InterPro"/>
</dbReference>
<sequence>MKQQLIRLDDKHIFIGQMKMSVDRVLQCFTRNIPGPPSLLIENYLREVGFWHVANIGRGCKLDLKLISAFVERRRSKMHTFHLPYRECIITLGDLQLQLRLLVDGTVLTGSTQFADWESYVMIFWVKFWILFTKVRLIWVGYKRHSQCPGMIRLKYKEYNTLGRTSFTSSKFI</sequence>
<proteinExistence type="predicted"/>
<reference evidence="1 2" key="1">
    <citation type="journal article" date="2021" name="Plant Biotechnol. J.">
        <title>Multi-omics assisted identification of the key and species-specific regulatory components of drought-tolerant mechanisms in Gossypium stocksii.</title>
        <authorList>
            <person name="Yu D."/>
            <person name="Ke L."/>
            <person name="Zhang D."/>
            <person name="Wu Y."/>
            <person name="Sun Y."/>
            <person name="Mei J."/>
            <person name="Sun J."/>
            <person name="Sun Y."/>
        </authorList>
    </citation>
    <scope>NUCLEOTIDE SEQUENCE [LARGE SCALE GENOMIC DNA]</scope>
    <source>
        <strain evidence="2">cv. E1</strain>
        <tissue evidence="1">Leaf</tissue>
    </source>
</reference>
<dbReference type="Proteomes" id="UP000828251">
    <property type="component" value="Unassembled WGS sequence"/>
</dbReference>
<evidence type="ECO:0008006" key="3">
    <source>
        <dbReference type="Google" id="ProtNLM"/>
    </source>
</evidence>
<dbReference type="PANTHER" id="PTHR46033:SF8">
    <property type="entry name" value="PROTEIN MAINTENANCE OF MERISTEMS-LIKE"/>
    <property type="match status" value="1"/>
</dbReference>
<dbReference type="AlphaFoldDB" id="A0A9D3U731"/>
<protein>
    <recommendedName>
        <fullName evidence="3">Aminotransferase-like plant mobile domain-containing protein</fullName>
    </recommendedName>
</protein>